<evidence type="ECO:0000256" key="1">
    <source>
        <dbReference type="ARBA" id="ARBA00022723"/>
    </source>
</evidence>
<dbReference type="GO" id="GO:0046872">
    <property type="term" value="F:metal ion binding"/>
    <property type="evidence" value="ECO:0007669"/>
    <property type="project" value="UniProtKB-KW"/>
</dbReference>
<comment type="caution">
    <text evidence="4">The sequence shown here is derived from an EMBL/GenBank/DDBJ whole genome shotgun (WGS) entry which is preliminary data.</text>
</comment>
<keyword evidence="1" id="KW-0479">Metal-binding</keyword>
<dbReference type="EMBL" id="SMAI01000005">
    <property type="protein sequence ID" value="TCT05137.1"/>
    <property type="molecule type" value="Genomic_DNA"/>
</dbReference>
<proteinExistence type="predicted"/>
<evidence type="ECO:0000313" key="5">
    <source>
        <dbReference type="Proteomes" id="UP000294664"/>
    </source>
</evidence>
<keyword evidence="5" id="KW-1185">Reference proteome</keyword>
<dbReference type="Pfam" id="PF06155">
    <property type="entry name" value="GBBH-like_N"/>
    <property type="match status" value="1"/>
</dbReference>
<reference evidence="4 5" key="1">
    <citation type="submission" date="2019-03" db="EMBL/GenBank/DDBJ databases">
        <title>Genomic Encyclopedia of Type Strains, Phase IV (KMG-IV): sequencing the most valuable type-strain genomes for metagenomic binning, comparative biology and taxonomic classification.</title>
        <authorList>
            <person name="Goeker M."/>
        </authorList>
    </citation>
    <scope>NUCLEOTIDE SEQUENCE [LARGE SCALE GENOMIC DNA]</scope>
    <source>
        <strain evidence="4 5">DSM 9035</strain>
    </source>
</reference>
<protein>
    <submittedName>
        <fullName evidence="4">DUF971 family protein</fullName>
    </submittedName>
</protein>
<dbReference type="InterPro" id="IPR010376">
    <property type="entry name" value="GBBH-like_N"/>
</dbReference>
<dbReference type="RefSeq" id="WP_132031212.1">
    <property type="nucleotide sequence ID" value="NZ_SMAI01000005.1"/>
</dbReference>
<name>A0A4R3M1T8_9HYPH</name>
<organism evidence="4 5">
    <name type="scientific">Aquabacter spiritensis</name>
    <dbReference type="NCBI Taxonomy" id="933073"/>
    <lineage>
        <taxon>Bacteria</taxon>
        <taxon>Pseudomonadati</taxon>
        <taxon>Pseudomonadota</taxon>
        <taxon>Alphaproteobacteria</taxon>
        <taxon>Hyphomicrobiales</taxon>
        <taxon>Xanthobacteraceae</taxon>
        <taxon>Aquabacter</taxon>
    </lineage>
</organism>
<dbReference type="AlphaFoldDB" id="A0A4R3M1T8"/>
<dbReference type="InterPro" id="IPR038492">
    <property type="entry name" value="GBBH-like_N_sf"/>
</dbReference>
<evidence type="ECO:0000313" key="4">
    <source>
        <dbReference type="EMBL" id="TCT05137.1"/>
    </source>
</evidence>
<dbReference type="Proteomes" id="UP000294664">
    <property type="component" value="Unassembled WGS sequence"/>
</dbReference>
<dbReference type="PANTHER" id="PTHR35303:SF5">
    <property type="entry name" value="OS02G0197800 PROTEIN"/>
    <property type="match status" value="1"/>
</dbReference>
<accession>A0A4R3M1T8</accession>
<feature type="domain" description="Gamma-butyrobetaine hydroxylase-like N-terminal" evidence="3">
    <location>
        <begin position="14"/>
        <end position="97"/>
    </location>
</feature>
<keyword evidence="2" id="KW-0408">Iron</keyword>
<evidence type="ECO:0000256" key="2">
    <source>
        <dbReference type="ARBA" id="ARBA00023004"/>
    </source>
</evidence>
<dbReference type="PANTHER" id="PTHR35303">
    <property type="entry name" value="OS02G0197800 PROTEIN"/>
    <property type="match status" value="1"/>
</dbReference>
<dbReference type="Gene3D" id="3.30.2020.30">
    <property type="match status" value="1"/>
</dbReference>
<gene>
    <name evidence="4" type="ORF">EDC64_105168</name>
</gene>
<evidence type="ECO:0000259" key="3">
    <source>
        <dbReference type="Pfam" id="PF06155"/>
    </source>
</evidence>
<dbReference type="OrthoDB" id="9794178at2"/>
<sequence>MPAADPNAWPTEVRLIEDKHALVVSFEDGAHFTLPAEYLRVESPSAEVQGHAPHEKQTVPGKRAVRIVAVEPVGAYAVRLVFDDGHQTGLYTWPYLRALGDEQEERFGRYLEALKTQGLTRG</sequence>